<comment type="caution">
    <text evidence="1">The sequence shown here is derived from an EMBL/GenBank/DDBJ whole genome shotgun (WGS) entry which is preliminary data.</text>
</comment>
<dbReference type="AlphaFoldDB" id="A0A397IJZ7"/>
<dbReference type="Proteomes" id="UP000266861">
    <property type="component" value="Unassembled WGS sequence"/>
</dbReference>
<name>A0A397IJZ7_9GLOM</name>
<protein>
    <submittedName>
        <fullName evidence="1">Uncharacterized protein</fullName>
    </submittedName>
</protein>
<organism evidence="1 2">
    <name type="scientific">Diversispora epigaea</name>
    <dbReference type="NCBI Taxonomy" id="1348612"/>
    <lineage>
        <taxon>Eukaryota</taxon>
        <taxon>Fungi</taxon>
        <taxon>Fungi incertae sedis</taxon>
        <taxon>Mucoromycota</taxon>
        <taxon>Glomeromycotina</taxon>
        <taxon>Glomeromycetes</taxon>
        <taxon>Diversisporales</taxon>
        <taxon>Diversisporaceae</taxon>
        <taxon>Diversispora</taxon>
    </lineage>
</organism>
<dbReference type="EMBL" id="PQFF01000188">
    <property type="protein sequence ID" value="RHZ76215.1"/>
    <property type="molecule type" value="Genomic_DNA"/>
</dbReference>
<sequence>MCIFNQRINLGGQKILGFNPDKGELYSQQVILATTCWSRPDKGEVDIKNVSTIWNNGMCTILGDITNVDESKNRSFVFSSLSQTVMNKKRSISINAQSNKKQCIAEDYFFSNIKIILQTDKTVDILKVLKSAVHIFDQNTIALSFTHAYKSSNHLWVDFKQNAKVFRESVYNGEMYRILHNWLVKMHGFEVIGQWHIKKVGSDRDCYHSYYDLVIKKSNIIQPLAILELLATASSLKLDIHFEQILKYTERFNSLGV</sequence>
<gene>
    <name evidence="1" type="ORF">Glove_200g20</name>
</gene>
<accession>A0A397IJZ7</accession>
<keyword evidence="2" id="KW-1185">Reference proteome</keyword>
<proteinExistence type="predicted"/>
<reference evidence="1 2" key="1">
    <citation type="submission" date="2018-08" db="EMBL/GenBank/DDBJ databases">
        <title>Genome and evolution of the arbuscular mycorrhizal fungus Diversispora epigaea (formerly Glomus versiforme) and its bacterial endosymbionts.</title>
        <authorList>
            <person name="Sun X."/>
            <person name="Fei Z."/>
            <person name="Harrison M."/>
        </authorList>
    </citation>
    <scope>NUCLEOTIDE SEQUENCE [LARGE SCALE GENOMIC DNA]</scope>
    <source>
        <strain evidence="1 2">IT104</strain>
    </source>
</reference>
<evidence type="ECO:0000313" key="2">
    <source>
        <dbReference type="Proteomes" id="UP000266861"/>
    </source>
</evidence>
<evidence type="ECO:0000313" key="1">
    <source>
        <dbReference type="EMBL" id="RHZ76215.1"/>
    </source>
</evidence>
<dbReference type="OrthoDB" id="2434387at2759"/>